<feature type="compositionally biased region" description="Polar residues" evidence="2">
    <location>
        <begin position="177"/>
        <end position="188"/>
    </location>
</feature>
<dbReference type="GO" id="GO:0005880">
    <property type="term" value="C:nuclear microtubule"/>
    <property type="evidence" value="ECO:0007669"/>
    <property type="project" value="TreeGrafter"/>
</dbReference>
<feature type="compositionally biased region" description="Polar residues" evidence="2">
    <location>
        <begin position="124"/>
        <end position="135"/>
    </location>
</feature>
<feature type="compositionally biased region" description="Polar residues" evidence="2">
    <location>
        <begin position="54"/>
        <end position="67"/>
    </location>
</feature>
<dbReference type="GO" id="GO:0051225">
    <property type="term" value="P:spindle assembly"/>
    <property type="evidence" value="ECO:0007669"/>
    <property type="project" value="TreeGrafter"/>
</dbReference>
<dbReference type="PANTHER" id="PTHR31807">
    <property type="entry name" value="AUGMIN FAMILY MEMBER"/>
    <property type="match status" value="1"/>
</dbReference>
<dbReference type="GO" id="GO:0005737">
    <property type="term" value="C:cytoplasm"/>
    <property type="evidence" value="ECO:0007669"/>
    <property type="project" value="TreeGrafter"/>
</dbReference>
<comment type="caution">
    <text evidence="3">The sequence shown here is derived from an EMBL/GenBank/DDBJ whole genome shotgun (WGS) entry which is preliminary data.</text>
</comment>
<keyword evidence="4" id="KW-1185">Reference proteome</keyword>
<dbReference type="InterPro" id="IPR007573">
    <property type="entry name" value="QWRF"/>
</dbReference>
<dbReference type="Pfam" id="PF04484">
    <property type="entry name" value="QWRF"/>
    <property type="match status" value="1"/>
</dbReference>
<sequence>MWPNSNRVIEKNVSSRYKSPTPRRCASPSTPRTCTKTPLPVATRPASTERRRSATPQSPSRPSTPVHDTSVIMELVARKVAPGGKLPLWPSRTRSLSVSFQSDPFSISASKREKPPPQALSDCTMKSSSNVSQKRIATPERKRSPLKGKNAIVQSENRLPSTTSSKGLTKGVDPPTKTFTTPNRSARTQLEKSASDPVSVRLELISSSLSTTGARPPSPIKQSFLGLKFRPMSPVPSRRASPSCIRPSSPLRQPCNSNRVSVLTFVADIKKGKKVVDQIEDAHSLRLLYNRQIQWRFVNACEEAASKSQKKTAQKSLYNVCRSTSELHNSVAAKRIEVNQLRLKLKLYSGLKQQMAYLNEWAKIEKEHNLALCGAIEDLKSSTLRLPLTGGTTVDIQTMKSSLRSALQVMQTIGSTIQSTLSRLEGSHCLASELSTVLAQERAFLDECEVLLISAASLQEAADNEKHILTYLNKRLPLKPNTSSHSDLSKQWHSCPATAPDEQPLIFSKSPHQTWKWCRYLLLENQLLERNPSPSTRFYDMKSPKACCFKGILHWVVVGYLTTNQQFMSSFFILTFNLSSHGIGHILLPKPFDNQTANNQKRLSGSGIFKKWLFLDLEDERVL</sequence>
<feature type="region of interest" description="Disordered" evidence="2">
    <location>
        <begin position="1"/>
        <end position="68"/>
    </location>
</feature>
<gene>
    <name evidence="3" type="ORF">E3N88_05863</name>
</gene>
<accession>A0A5N6PP90</accession>
<proteinExistence type="inferred from homology"/>
<dbReference type="GO" id="GO:0008017">
    <property type="term" value="F:microtubule binding"/>
    <property type="evidence" value="ECO:0007669"/>
    <property type="project" value="TreeGrafter"/>
</dbReference>
<dbReference type="AlphaFoldDB" id="A0A5N6PP90"/>
<feature type="compositionally biased region" description="Polar residues" evidence="2">
    <location>
        <begin position="152"/>
        <end position="167"/>
    </location>
</feature>
<feature type="compositionally biased region" description="Polar residues" evidence="2">
    <location>
        <begin position="1"/>
        <end position="18"/>
    </location>
</feature>
<dbReference type="PANTHER" id="PTHR31807:SF37">
    <property type="entry name" value="HAUS AUGMIN-LIKE COMPLEX SUBUNIT 8"/>
    <property type="match status" value="1"/>
</dbReference>
<dbReference type="EMBL" id="SZYD01000003">
    <property type="protein sequence ID" value="KAD6794967.1"/>
    <property type="molecule type" value="Genomic_DNA"/>
</dbReference>
<evidence type="ECO:0000256" key="1">
    <source>
        <dbReference type="ARBA" id="ARBA00010016"/>
    </source>
</evidence>
<feature type="region of interest" description="Disordered" evidence="2">
    <location>
        <begin position="231"/>
        <end position="251"/>
    </location>
</feature>
<reference evidence="3 4" key="1">
    <citation type="submission" date="2019-05" db="EMBL/GenBank/DDBJ databases">
        <title>Mikania micrantha, genome provides insights into the molecular mechanism of rapid growth.</title>
        <authorList>
            <person name="Liu B."/>
        </authorList>
    </citation>
    <scope>NUCLEOTIDE SEQUENCE [LARGE SCALE GENOMIC DNA]</scope>
    <source>
        <strain evidence="3">NLD-2019</strain>
        <tissue evidence="3">Leaf</tissue>
    </source>
</reference>
<dbReference type="Proteomes" id="UP000326396">
    <property type="component" value="Linkage Group LG11"/>
</dbReference>
<protein>
    <submittedName>
        <fullName evidence="3">Uncharacterized protein</fullName>
    </submittedName>
</protein>
<dbReference type="OrthoDB" id="1924320at2759"/>
<name>A0A5N6PP90_9ASTR</name>
<feature type="compositionally biased region" description="Polar residues" evidence="2">
    <location>
        <begin position="27"/>
        <end position="36"/>
    </location>
</feature>
<evidence type="ECO:0000256" key="2">
    <source>
        <dbReference type="SAM" id="MobiDB-lite"/>
    </source>
</evidence>
<feature type="region of interest" description="Disordered" evidence="2">
    <location>
        <begin position="105"/>
        <end position="194"/>
    </location>
</feature>
<organism evidence="3 4">
    <name type="scientific">Mikania micrantha</name>
    <name type="common">bitter vine</name>
    <dbReference type="NCBI Taxonomy" id="192012"/>
    <lineage>
        <taxon>Eukaryota</taxon>
        <taxon>Viridiplantae</taxon>
        <taxon>Streptophyta</taxon>
        <taxon>Embryophyta</taxon>
        <taxon>Tracheophyta</taxon>
        <taxon>Spermatophyta</taxon>
        <taxon>Magnoliopsida</taxon>
        <taxon>eudicotyledons</taxon>
        <taxon>Gunneridae</taxon>
        <taxon>Pentapetalae</taxon>
        <taxon>asterids</taxon>
        <taxon>campanulids</taxon>
        <taxon>Asterales</taxon>
        <taxon>Asteraceae</taxon>
        <taxon>Asteroideae</taxon>
        <taxon>Heliantheae alliance</taxon>
        <taxon>Eupatorieae</taxon>
        <taxon>Mikania</taxon>
    </lineage>
</organism>
<comment type="similarity">
    <text evidence="1">Belongs to the QWRF family.</text>
</comment>
<evidence type="ECO:0000313" key="4">
    <source>
        <dbReference type="Proteomes" id="UP000326396"/>
    </source>
</evidence>
<evidence type="ECO:0000313" key="3">
    <source>
        <dbReference type="EMBL" id="KAD6794967.1"/>
    </source>
</evidence>